<dbReference type="AlphaFoldDB" id="A0A8I2YC18"/>
<name>A0A8I2YC18_9AGAM</name>
<gene>
    <name evidence="2" type="ORF">JVT61DRAFT_1464</name>
</gene>
<reference evidence="2" key="1">
    <citation type="submission" date="2021-03" db="EMBL/GenBank/DDBJ databases">
        <title>Evolutionary innovations through gain and loss of genes in the ectomycorrhizal Boletales.</title>
        <authorList>
            <person name="Wu G."/>
            <person name="Miyauchi S."/>
            <person name="Morin E."/>
            <person name="Yang Z.-L."/>
            <person name="Xu J."/>
            <person name="Martin F.M."/>
        </authorList>
    </citation>
    <scope>NUCLEOTIDE SEQUENCE</scope>
    <source>
        <strain evidence="2">BR01</strain>
    </source>
</reference>
<protein>
    <recommendedName>
        <fullName evidence="1">SHSP domain-containing protein</fullName>
    </recommendedName>
</protein>
<dbReference type="EMBL" id="JAGFBS010000105">
    <property type="protein sequence ID" value="KAG6369133.1"/>
    <property type="molecule type" value="Genomic_DNA"/>
</dbReference>
<evidence type="ECO:0000259" key="1">
    <source>
        <dbReference type="Pfam" id="PF00011"/>
    </source>
</evidence>
<dbReference type="Gene3D" id="2.60.40.790">
    <property type="match status" value="1"/>
</dbReference>
<evidence type="ECO:0000313" key="2">
    <source>
        <dbReference type="EMBL" id="KAG6369133.1"/>
    </source>
</evidence>
<keyword evidence="3" id="KW-1185">Reference proteome</keyword>
<dbReference type="OrthoDB" id="1431247at2759"/>
<dbReference type="InterPro" id="IPR002068">
    <property type="entry name" value="A-crystallin/Hsp20_dom"/>
</dbReference>
<dbReference type="InterPro" id="IPR008978">
    <property type="entry name" value="HSP20-like_chaperone"/>
</dbReference>
<evidence type="ECO:0000313" key="3">
    <source>
        <dbReference type="Proteomes" id="UP000683000"/>
    </source>
</evidence>
<dbReference type="SUPFAM" id="SSF49764">
    <property type="entry name" value="HSP20-like chaperones"/>
    <property type="match status" value="1"/>
</dbReference>
<comment type="caution">
    <text evidence="2">The sequence shown here is derived from an EMBL/GenBank/DDBJ whole genome shotgun (WGS) entry which is preliminary data.</text>
</comment>
<dbReference type="CDD" id="cd06464">
    <property type="entry name" value="ACD_sHsps-like"/>
    <property type="match status" value="1"/>
</dbReference>
<sequence>MRLAPLPQHRLGIQHRSTVTSTIQDWIGFESNDSNTMTAMFEHPGLTSDGITIDVHQNRLTVSGEPAAPDSEEKNYVVRERRSGKFTRGCSGPFGTKISSFSPFECYVDAVH</sequence>
<organism evidence="2 3">
    <name type="scientific">Boletus reticuloceps</name>
    <dbReference type="NCBI Taxonomy" id="495285"/>
    <lineage>
        <taxon>Eukaryota</taxon>
        <taxon>Fungi</taxon>
        <taxon>Dikarya</taxon>
        <taxon>Basidiomycota</taxon>
        <taxon>Agaricomycotina</taxon>
        <taxon>Agaricomycetes</taxon>
        <taxon>Agaricomycetidae</taxon>
        <taxon>Boletales</taxon>
        <taxon>Boletineae</taxon>
        <taxon>Boletaceae</taxon>
        <taxon>Boletoideae</taxon>
        <taxon>Boletus</taxon>
    </lineage>
</organism>
<dbReference type="Proteomes" id="UP000683000">
    <property type="component" value="Unassembled WGS sequence"/>
</dbReference>
<accession>A0A8I2YC18</accession>
<dbReference type="Pfam" id="PF00011">
    <property type="entry name" value="HSP20"/>
    <property type="match status" value="1"/>
</dbReference>
<feature type="domain" description="SHSP" evidence="1">
    <location>
        <begin position="32"/>
        <end position="90"/>
    </location>
</feature>
<proteinExistence type="predicted"/>